<evidence type="ECO:0000313" key="4">
    <source>
        <dbReference type="EMBL" id="AUW96791.1"/>
    </source>
</evidence>
<dbReference type="InterPro" id="IPR016181">
    <property type="entry name" value="Acyl_CoA_acyltransferase"/>
</dbReference>
<dbReference type="GO" id="GO:0016747">
    <property type="term" value="F:acyltransferase activity, transferring groups other than amino-acyl groups"/>
    <property type="evidence" value="ECO:0007669"/>
    <property type="project" value="InterPro"/>
</dbReference>
<evidence type="ECO:0000313" key="5">
    <source>
        <dbReference type="Proteomes" id="UP000238956"/>
    </source>
</evidence>
<dbReference type="PANTHER" id="PTHR42919">
    <property type="entry name" value="N-ALPHA-ACETYLTRANSFERASE"/>
    <property type="match status" value="1"/>
</dbReference>
<evidence type="ECO:0000256" key="1">
    <source>
        <dbReference type="ARBA" id="ARBA00022679"/>
    </source>
</evidence>
<dbReference type="Pfam" id="PF00583">
    <property type="entry name" value="Acetyltransf_1"/>
    <property type="match status" value="1"/>
</dbReference>
<dbReference type="CDD" id="cd04301">
    <property type="entry name" value="NAT_SF"/>
    <property type="match status" value="1"/>
</dbReference>
<dbReference type="PANTHER" id="PTHR42919:SF8">
    <property type="entry name" value="N-ALPHA-ACETYLTRANSFERASE 50"/>
    <property type="match status" value="1"/>
</dbReference>
<dbReference type="OrthoDB" id="7205533at2"/>
<reference evidence="4 5" key="1">
    <citation type="submission" date="2017-12" db="EMBL/GenBank/DDBJ databases">
        <authorList>
            <person name="Hurst M.R.H."/>
        </authorList>
    </citation>
    <scope>NUCLEOTIDE SEQUENCE [LARGE SCALE GENOMIC DNA]</scope>
    <source>
        <strain evidence="4 5">TH11417</strain>
    </source>
</reference>
<name>A0A2L0D5D7_9STRE</name>
<accession>A0A2L0D5D7</accession>
<evidence type="ECO:0000256" key="2">
    <source>
        <dbReference type="ARBA" id="ARBA00023315"/>
    </source>
</evidence>
<dbReference type="Proteomes" id="UP000238956">
    <property type="component" value="Chromosome"/>
</dbReference>
<dbReference type="AlphaFoldDB" id="A0A2L0D5D7"/>
<dbReference type="GeneID" id="98393567"/>
<reference evidence="4 5" key="2">
    <citation type="submission" date="2018-02" db="EMBL/GenBank/DDBJ databases">
        <title>Whole genome sequencing analysis of Streptococcus pluranimalium isolated from cattle infected mastitis in China.</title>
        <authorList>
            <person name="Zhang J.-R."/>
            <person name="Hu G.-Z."/>
        </authorList>
    </citation>
    <scope>NUCLEOTIDE SEQUENCE [LARGE SCALE GENOMIC DNA]</scope>
    <source>
        <strain evidence="4 5">TH11417</strain>
    </source>
</reference>
<proteinExistence type="predicted"/>
<dbReference type="Gene3D" id="3.40.630.30">
    <property type="match status" value="1"/>
</dbReference>
<dbReference type="EMBL" id="CP025536">
    <property type="protein sequence ID" value="AUW96791.1"/>
    <property type="molecule type" value="Genomic_DNA"/>
</dbReference>
<dbReference type="InterPro" id="IPR000182">
    <property type="entry name" value="GNAT_dom"/>
</dbReference>
<dbReference type="SUPFAM" id="SSF55729">
    <property type="entry name" value="Acyl-CoA N-acyltransferases (Nat)"/>
    <property type="match status" value="1"/>
</dbReference>
<dbReference type="RefSeq" id="WP_104968114.1">
    <property type="nucleotide sequence ID" value="NZ_CP025536.1"/>
</dbReference>
<dbReference type="PROSITE" id="PS51186">
    <property type="entry name" value="GNAT"/>
    <property type="match status" value="1"/>
</dbReference>
<organism evidence="4 5">
    <name type="scientific">Streptococcus pluranimalium</name>
    <dbReference type="NCBI Taxonomy" id="82348"/>
    <lineage>
        <taxon>Bacteria</taxon>
        <taxon>Bacillati</taxon>
        <taxon>Bacillota</taxon>
        <taxon>Bacilli</taxon>
        <taxon>Lactobacillales</taxon>
        <taxon>Streptococcaceae</taxon>
        <taxon>Streptococcus</taxon>
    </lineage>
</organism>
<evidence type="ECO:0000259" key="3">
    <source>
        <dbReference type="PROSITE" id="PS51186"/>
    </source>
</evidence>
<gene>
    <name evidence="4" type="ORF">C0J00_06555</name>
</gene>
<dbReference type="KEGG" id="splr:C0J00_06555"/>
<protein>
    <submittedName>
        <fullName evidence="4">GNAT family N-acetyltransferase</fullName>
    </submittedName>
</protein>
<keyword evidence="1 4" id="KW-0808">Transferase</keyword>
<keyword evidence="5" id="KW-1185">Reference proteome</keyword>
<dbReference type="InterPro" id="IPR051556">
    <property type="entry name" value="N-term/lysine_N-AcTrnsfr"/>
</dbReference>
<sequence>MVKMIGIRPVREDELSLLKSIAEQTFTETFGHDNTPEQLQSFFDTDYALETLQAELKHPDTEINFILLNNQVVGYLKLNWGEAQTEFELDNALEIQRIYILKAYQGEGLGKFAFEYALEVAESGPFDWAWLGVWEHNIKAQTFYSHYGFEKFAEHEFVVSEDKVDTDWLLRKRLS</sequence>
<feature type="domain" description="N-acetyltransferase" evidence="3">
    <location>
        <begin position="5"/>
        <end position="175"/>
    </location>
</feature>
<keyword evidence="2" id="KW-0012">Acyltransferase</keyword>